<sequence length="227" mass="25074">MSVMLPSHGAEVTELPQVRVTGQASELVTPDEMAWSIKVENKGVELAKVAEEHASKVAELLAYLKEQKVDVDKTKTSQMEFGENWQYRDRQKVKEGYVARTSVSFRSSDFSQYKPLWLGLSKLGGVSVQSVNYQLEDREKAETKLKHTAMLDAKERASELAESLGSKIAEPLLIEERNQEFGRASYEVASESPFASSPPAEGASSAAGKLKISSKVYVVFRLVSPAE</sequence>
<dbReference type="Pfam" id="PF04402">
    <property type="entry name" value="SIMPL"/>
    <property type="match status" value="1"/>
</dbReference>
<dbReference type="InterPro" id="IPR052022">
    <property type="entry name" value="26kDa_periplasmic_antigen"/>
</dbReference>
<dbReference type="PANTHER" id="PTHR34387:SF2">
    <property type="entry name" value="SLR1258 PROTEIN"/>
    <property type="match status" value="1"/>
</dbReference>
<gene>
    <name evidence="1" type="ORF">ACFSQZ_06395</name>
</gene>
<comment type="caution">
    <text evidence="1">The sequence shown here is derived from an EMBL/GenBank/DDBJ whole genome shotgun (WGS) entry which is preliminary data.</text>
</comment>
<dbReference type="PANTHER" id="PTHR34387">
    <property type="entry name" value="SLR1258 PROTEIN"/>
    <property type="match status" value="1"/>
</dbReference>
<dbReference type="EMBL" id="JBHUJC010000019">
    <property type="protein sequence ID" value="MFD2276090.1"/>
    <property type="molecule type" value="Genomic_DNA"/>
</dbReference>
<evidence type="ECO:0000313" key="1">
    <source>
        <dbReference type="EMBL" id="MFD2276090.1"/>
    </source>
</evidence>
<evidence type="ECO:0000313" key="2">
    <source>
        <dbReference type="Proteomes" id="UP001597297"/>
    </source>
</evidence>
<dbReference type="Proteomes" id="UP001597297">
    <property type="component" value="Unassembled WGS sequence"/>
</dbReference>
<organism evidence="1 2">
    <name type="scientific">Rubritalea spongiae</name>
    <dbReference type="NCBI Taxonomy" id="430797"/>
    <lineage>
        <taxon>Bacteria</taxon>
        <taxon>Pseudomonadati</taxon>
        <taxon>Verrucomicrobiota</taxon>
        <taxon>Verrucomicrobiia</taxon>
        <taxon>Verrucomicrobiales</taxon>
        <taxon>Rubritaleaceae</taxon>
        <taxon>Rubritalea</taxon>
    </lineage>
</organism>
<protein>
    <submittedName>
        <fullName evidence="1">SIMPL domain-containing protein</fullName>
    </submittedName>
</protein>
<keyword evidence="2" id="KW-1185">Reference proteome</keyword>
<dbReference type="Gene3D" id="3.30.110.170">
    <property type="entry name" value="Protein of unknown function (DUF541), domain 1"/>
    <property type="match status" value="1"/>
</dbReference>
<dbReference type="InterPro" id="IPR007497">
    <property type="entry name" value="SIMPL/DUF541"/>
</dbReference>
<dbReference type="Gene3D" id="3.30.70.2970">
    <property type="entry name" value="Protein of unknown function (DUF541), domain 2"/>
    <property type="match status" value="1"/>
</dbReference>
<name>A0ABW5E360_9BACT</name>
<reference evidence="2" key="1">
    <citation type="journal article" date="2019" name="Int. J. Syst. Evol. Microbiol.">
        <title>The Global Catalogue of Microorganisms (GCM) 10K type strain sequencing project: providing services to taxonomists for standard genome sequencing and annotation.</title>
        <authorList>
            <consortium name="The Broad Institute Genomics Platform"/>
            <consortium name="The Broad Institute Genome Sequencing Center for Infectious Disease"/>
            <person name="Wu L."/>
            <person name="Ma J."/>
        </authorList>
    </citation>
    <scope>NUCLEOTIDE SEQUENCE [LARGE SCALE GENOMIC DNA]</scope>
    <source>
        <strain evidence="2">JCM 16545</strain>
    </source>
</reference>
<accession>A0ABW5E360</accession>
<proteinExistence type="predicted"/>